<gene>
    <name evidence="5" type="ORF">GSI_14573</name>
</gene>
<name>A0A2G8RP44_9APHY</name>
<keyword evidence="3" id="KW-0964">Secreted</keyword>
<dbReference type="Pfam" id="PF07249">
    <property type="entry name" value="Cerato-platanin"/>
    <property type="match status" value="1"/>
</dbReference>
<dbReference type="InterPro" id="IPR010829">
    <property type="entry name" value="Cerato-platanin"/>
</dbReference>
<evidence type="ECO:0000256" key="1">
    <source>
        <dbReference type="ARBA" id="ARBA00004613"/>
    </source>
</evidence>
<keyword evidence="6" id="KW-1185">Reference proteome</keyword>
<dbReference type="CDD" id="cd22778">
    <property type="entry name" value="DPBB_CEPL-like"/>
    <property type="match status" value="1"/>
</dbReference>
<evidence type="ECO:0000256" key="4">
    <source>
        <dbReference type="SAM" id="Phobius"/>
    </source>
</evidence>
<keyword evidence="4" id="KW-1133">Transmembrane helix</keyword>
<dbReference type="EMBL" id="AYKW01000068">
    <property type="protein sequence ID" value="PIL23263.1"/>
    <property type="molecule type" value="Genomic_DNA"/>
</dbReference>
<evidence type="ECO:0000313" key="6">
    <source>
        <dbReference type="Proteomes" id="UP000230002"/>
    </source>
</evidence>
<keyword evidence="4" id="KW-0472">Membrane</keyword>
<protein>
    <recommendedName>
        <fullName evidence="7">Cerato-platanin</fullName>
    </recommendedName>
</protein>
<dbReference type="GO" id="GO:0005576">
    <property type="term" value="C:extracellular region"/>
    <property type="evidence" value="ECO:0007669"/>
    <property type="project" value="UniProtKB-SubCell"/>
</dbReference>
<proteinExistence type="inferred from homology"/>
<dbReference type="InterPro" id="IPR036908">
    <property type="entry name" value="RlpA-like_sf"/>
</dbReference>
<comment type="caution">
    <text evidence="5">The sequence shown here is derived from an EMBL/GenBank/DDBJ whole genome shotgun (WGS) entry which is preliminary data.</text>
</comment>
<feature type="transmembrane region" description="Helical" evidence="4">
    <location>
        <begin position="46"/>
        <end position="69"/>
    </location>
</feature>
<comment type="subcellular location">
    <subcellularLocation>
        <location evidence="1">Secreted</location>
    </subcellularLocation>
</comment>
<accession>A0A2G8RP44</accession>
<reference evidence="5 6" key="1">
    <citation type="journal article" date="2015" name="Sci. Rep.">
        <title>Chromosome-level genome map provides insights into diverse defense mechanisms in the medicinal fungus Ganoderma sinense.</title>
        <authorList>
            <person name="Zhu Y."/>
            <person name="Xu J."/>
            <person name="Sun C."/>
            <person name="Zhou S."/>
            <person name="Xu H."/>
            <person name="Nelson D.R."/>
            <person name="Qian J."/>
            <person name="Song J."/>
            <person name="Luo H."/>
            <person name="Xiang L."/>
            <person name="Li Y."/>
            <person name="Xu Z."/>
            <person name="Ji A."/>
            <person name="Wang L."/>
            <person name="Lu S."/>
            <person name="Hayward A."/>
            <person name="Sun W."/>
            <person name="Li X."/>
            <person name="Schwartz D.C."/>
            <person name="Wang Y."/>
            <person name="Chen S."/>
        </authorList>
    </citation>
    <scope>NUCLEOTIDE SEQUENCE [LARGE SCALE GENOMIC DNA]</scope>
    <source>
        <strain evidence="5 6">ZZ0214-1</strain>
    </source>
</reference>
<dbReference type="OrthoDB" id="4898945at2759"/>
<evidence type="ECO:0000313" key="5">
    <source>
        <dbReference type="EMBL" id="PIL23263.1"/>
    </source>
</evidence>
<dbReference type="AlphaFoldDB" id="A0A2G8RP44"/>
<dbReference type="SUPFAM" id="SSF50685">
    <property type="entry name" value="Barwin-like endoglucanases"/>
    <property type="match status" value="1"/>
</dbReference>
<evidence type="ECO:0000256" key="2">
    <source>
        <dbReference type="ARBA" id="ARBA00010421"/>
    </source>
</evidence>
<evidence type="ECO:0008006" key="7">
    <source>
        <dbReference type="Google" id="ProtNLM"/>
    </source>
</evidence>
<keyword evidence="4" id="KW-0812">Transmembrane</keyword>
<organism evidence="5 6">
    <name type="scientific">Ganoderma sinense ZZ0214-1</name>
    <dbReference type="NCBI Taxonomy" id="1077348"/>
    <lineage>
        <taxon>Eukaryota</taxon>
        <taxon>Fungi</taxon>
        <taxon>Dikarya</taxon>
        <taxon>Basidiomycota</taxon>
        <taxon>Agaricomycotina</taxon>
        <taxon>Agaricomycetes</taxon>
        <taxon>Polyporales</taxon>
        <taxon>Polyporaceae</taxon>
        <taxon>Ganoderma</taxon>
    </lineage>
</organism>
<dbReference type="Proteomes" id="UP000230002">
    <property type="component" value="Unassembled WGS sequence"/>
</dbReference>
<dbReference type="Gene3D" id="2.40.40.10">
    <property type="entry name" value="RlpA-like domain"/>
    <property type="match status" value="1"/>
</dbReference>
<comment type="similarity">
    <text evidence="2">Belongs to the cerato-platanin family.</text>
</comment>
<sequence>MKHLSRARSHLGEAYKDECQGTKLSRSTSDFYPCIRRVVTSTAHTMQLFAIVASALTLASAVVAVPAGLAARGASTVQVTWDSVYDNPSNSLDIVSCSNGANGLEPKFKTFGDLPDFPYIGGAQAIAGWNSPNCGSCWQLTYNKTTINVLAIDHAGSGFNIAKEAMNKLTDGQADALGVVQVTSQQVDASVCGL</sequence>
<evidence type="ECO:0000256" key="3">
    <source>
        <dbReference type="ARBA" id="ARBA00022525"/>
    </source>
</evidence>